<dbReference type="InterPro" id="IPR027417">
    <property type="entry name" value="P-loop_NTPase"/>
</dbReference>
<dbReference type="SMART" id="SM00487">
    <property type="entry name" value="DEXDc"/>
    <property type="match status" value="1"/>
</dbReference>
<dbReference type="InterPro" id="IPR003593">
    <property type="entry name" value="AAA+_ATPase"/>
</dbReference>
<dbReference type="RefSeq" id="WP_386108952.1">
    <property type="nucleotide sequence ID" value="NZ_JBHTJR010000054.1"/>
</dbReference>
<dbReference type="CDD" id="cd18785">
    <property type="entry name" value="SF2_C"/>
    <property type="match status" value="1"/>
</dbReference>
<dbReference type="InterPro" id="IPR050742">
    <property type="entry name" value="Helicase_Restrict-Modif_Enz"/>
</dbReference>
<evidence type="ECO:0000313" key="4">
    <source>
        <dbReference type="Proteomes" id="UP001597062"/>
    </source>
</evidence>
<dbReference type="Gene3D" id="3.40.50.300">
    <property type="entry name" value="P-loop containing nucleotide triphosphate hydrolases"/>
    <property type="match status" value="2"/>
</dbReference>
<dbReference type="EMBL" id="JBHTJR010000054">
    <property type="protein sequence ID" value="MFD0994059.1"/>
    <property type="molecule type" value="Genomic_DNA"/>
</dbReference>
<feature type="transmembrane region" description="Helical" evidence="1">
    <location>
        <begin position="667"/>
        <end position="687"/>
    </location>
</feature>
<dbReference type="InterPro" id="IPR006935">
    <property type="entry name" value="Helicase/UvrB_N"/>
</dbReference>
<keyword evidence="3" id="KW-0067">ATP-binding</keyword>
<dbReference type="Pfam" id="PF04851">
    <property type="entry name" value="ResIII"/>
    <property type="match status" value="1"/>
</dbReference>
<dbReference type="PANTHER" id="PTHR47396">
    <property type="entry name" value="TYPE I RESTRICTION ENZYME ECOKI R PROTEIN"/>
    <property type="match status" value="1"/>
</dbReference>
<sequence>MNDLKHKNLISSLKKLHFIFNWRPYQAKVLANFSSHIHDNHFHIVAPPGSGKTILGIELIRRIGKKTIILAPTLTIRNQWEDRLQNFFTENCDFINYSFNIKKPSDITFTTYQGLHAFYKQFDNDVEYFNHFKKHNIDVLLLDEAHHLKNEWWKCLYNLKEQQNQTIIALTATPPYDSSGTELQKYFKLCGEIDDEIAVPDLVKEHNLCPHQDLVFFSKPNEIEIDAIVKFRLSIADFINQLLKDEIFISFLQNHRFYKNTEQHLEEIYKNTSYFSSILIFLHNTGVKICKDKLLILGFEKKTEIDFPQANHYWIELLLQHLLVTDREVLISEEKYLLHLEKKLRTIGGFSKNKVCFLGNDTLYKSLSSNPSKLKSITTIANKEYNNLKDDLRCVILSDYIRKEFLQIKDNAIQDINKLGVVPIFQKLRKQYHHKQHIGVLTGSLVIIHSNCIAKLELLEPLDNFIITPLVSDTAYVTLTPTSKNNKSLVYTITKLFEQGVIKVLIGTKSLLGEGWDAPAINSLILASVVGSFVTSNQMRGRAIRVTPNNPNKVGLIWHLACIDPTDEQGGKDVEILSRRFTAFLGIGSNNTITNGIDRLHLPDKITTESISDFNTKTLHASENRKEIVVSWQRAIHTGKSIAKEFKLNHFKDKKYSKQHKLYYKDLVKYSTSEIIIGLTIFFPNYFIKNIHVLISKGVLTFLYSLFTGLAFVFGYKIVKTSQLYFRYGFIHKKLKKMGYAVIDTLYDLDFMSTPRTEIEIIIENLDNGSVNCIIKNASRYESTLFVNALDEILAPVNNPKYLLTNTNWFKKKLEIINYFSVPDIFGSQKKNAIQFQSNWKRYLGKSDLIFTRNLKGRKKLLQARLLHVENNTEKITEKNVVWK</sequence>
<dbReference type="SMART" id="SM00382">
    <property type="entry name" value="AAA"/>
    <property type="match status" value="1"/>
</dbReference>
<keyword evidence="3" id="KW-0378">Hydrolase</keyword>
<dbReference type="SUPFAM" id="SSF52540">
    <property type="entry name" value="P-loop containing nucleoside triphosphate hydrolases"/>
    <property type="match status" value="2"/>
</dbReference>
<evidence type="ECO:0000256" key="1">
    <source>
        <dbReference type="SAM" id="Phobius"/>
    </source>
</evidence>
<dbReference type="GO" id="GO:0004386">
    <property type="term" value="F:helicase activity"/>
    <property type="evidence" value="ECO:0007669"/>
    <property type="project" value="UniProtKB-KW"/>
</dbReference>
<keyword evidence="3" id="KW-0347">Helicase</keyword>
<keyword evidence="3" id="KW-0547">Nucleotide-binding</keyword>
<dbReference type="PROSITE" id="PS51192">
    <property type="entry name" value="HELICASE_ATP_BIND_1"/>
    <property type="match status" value="1"/>
</dbReference>
<reference evidence="4" key="1">
    <citation type="journal article" date="2019" name="Int. J. Syst. Evol. Microbiol.">
        <title>The Global Catalogue of Microorganisms (GCM) 10K type strain sequencing project: providing services to taxonomists for standard genome sequencing and annotation.</title>
        <authorList>
            <consortium name="The Broad Institute Genomics Platform"/>
            <consortium name="The Broad Institute Genome Sequencing Center for Infectious Disease"/>
            <person name="Wu L."/>
            <person name="Ma J."/>
        </authorList>
    </citation>
    <scope>NUCLEOTIDE SEQUENCE [LARGE SCALE GENOMIC DNA]</scope>
    <source>
        <strain evidence="4">CCUG 60527</strain>
    </source>
</reference>
<keyword evidence="1" id="KW-0812">Transmembrane</keyword>
<name>A0ABW3JUM6_9FLAO</name>
<evidence type="ECO:0000259" key="2">
    <source>
        <dbReference type="PROSITE" id="PS51192"/>
    </source>
</evidence>
<proteinExistence type="predicted"/>
<dbReference type="PANTHER" id="PTHR47396:SF1">
    <property type="entry name" value="ATP-DEPENDENT HELICASE IRC3-RELATED"/>
    <property type="match status" value="1"/>
</dbReference>
<comment type="caution">
    <text evidence="3">The sequence shown here is derived from an EMBL/GenBank/DDBJ whole genome shotgun (WGS) entry which is preliminary data.</text>
</comment>
<dbReference type="Proteomes" id="UP001597062">
    <property type="component" value="Unassembled WGS sequence"/>
</dbReference>
<gene>
    <name evidence="3" type="ORF">ACFQ1U_12655</name>
</gene>
<keyword evidence="1" id="KW-0472">Membrane</keyword>
<keyword evidence="1" id="KW-1133">Transmembrane helix</keyword>
<accession>A0ABW3JUM6</accession>
<protein>
    <submittedName>
        <fullName evidence="3">DEAD/DEAH box helicase family protein</fullName>
    </submittedName>
</protein>
<feature type="domain" description="Helicase ATP-binding" evidence="2">
    <location>
        <begin position="33"/>
        <end position="192"/>
    </location>
</feature>
<dbReference type="InterPro" id="IPR014001">
    <property type="entry name" value="Helicase_ATP-bd"/>
</dbReference>
<keyword evidence="4" id="KW-1185">Reference proteome</keyword>
<evidence type="ECO:0000313" key="3">
    <source>
        <dbReference type="EMBL" id="MFD0994059.1"/>
    </source>
</evidence>
<organism evidence="3 4">
    <name type="scientific">Tenacibaculum geojense</name>
    <dbReference type="NCBI Taxonomy" id="915352"/>
    <lineage>
        <taxon>Bacteria</taxon>
        <taxon>Pseudomonadati</taxon>
        <taxon>Bacteroidota</taxon>
        <taxon>Flavobacteriia</taxon>
        <taxon>Flavobacteriales</taxon>
        <taxon>Flavobacteriaceae</taxon>
        <taxon>Tenacibaculum</taxon>
    </lineage>
</organism>
<feature type="transmembrane region" description="Helical" evidence="1">
    <location>
        <begin position="699"/>
        <end position="719"/>
    </location>
</feature>